<protein>
    <submittedName>
        <fullName evidence="4">Recombinase family protein</fullName>
    </submittedName>
</protein>
<dbReference type="InterPro" id="IPR050639">
    <property type="entry name" value="SSR_resolvase"/>
</dbReference>
<evidence type="ECO:0000313" key="4">
    <source>
        <dbReference type="EMBL" id="PYC77476.1"/>
    </source>
</evidence>
<evidence type="ECO:0000256" key="2">
    <source>
        <dbReference type="ARBA" id="ARBA00023172"/>
    </source>
</evidence>
<dbReference type="OrthoDB" id="4367319at2"/>
<dbReference type="GO" id="GO:0003677">
    <property type="term" value="F:DNA binding"/>
    <property type="evidence" value="ECO:0007669"/>
    <property type="project" value="UniProtKB-KW"/>
</dbReference>
<dbReference type="SMART" id="SM00857">
    <property type="entry name" value="Resolvase"/>
    <property type="match status" value="1"/>
</dbReference>
<dbReference type="InterPro" id="IPR038109">
    <property type="entry name" value="DNA_bind_recomb_sf"/>
</dbReference>
<dbReference type="RefSeq" id="WP_110671010.1">
    <property type="nucleotide sequence ID" value="NZ_PYBW01000061.1"/>
</dbReference>
<accession>A0A2V4NE55</accession>
<evidence type="ECO:0000259" key="3">
    <source>
        <dbReference type="PROSITE" id="PS51737"/>
    </source>
</evidence>
<dbReference type="InterPro" id="IPR006119">
    <property type="entry name" value="Resolv_N"/>
</dbReference>
<dbReference type="AlphaFoldDB" id="A0A2V4NE55"/>
<dbReference type="CDD" id="cd00338">
    <property type="entry name" value="Ser_Recombinase"/>
    <property type="match status" value="1"/>
</dbReference>
<keyword evidence="1" id="KW-0238">DNA-binding</keyword>
<reference evidence="4 5" key="1">
    <citation type="submission" date="2018-03" db="EMBL/GenBank/DDBJ databases">
        <title>Bioinformatic expansion and discovery of thiopeptide antibiotics.</title>
        <authorList>
            <person name="Schwalen C.J."/>
            <person name="Hudson G.A."/>
            <person name="Mitchell D.A."/>
        </authorList>
    </citation>
    <scope>NUCLEOTIDE SEQUENCE [LARGE SCALE GENOMIC DNA]</scope>
    <source>
        <strain evidence="4 5">ATCC 21389</strain>
    </source>
</reference>
<evidence type="ECO:0000313" key="5">
    <source>
        <dbReference type="Proteomes" id="UP000248039"/>
    </source>
</evidence>
<dbReference type="Proteomes" id="UP000248039">
    <property type="component" value="Unassembled WGS sequence"/>
</dbReference>
<dbReference type="Pfam" id="PF00239">
    <property type="entry name" value="Resolvase"/>
    <property type="match status" value="1"/>
</dbReference>
<dbReference type="SUPFAM" id="SSF53041">
    <property type="entry name" value="Resolvase-like"/>
    <property type="match status" value="1"/>
</dbReference>
<evidence type="ECO:0000256" key="1">
    <source>
        <dbReference type="ARBA" id="ARBA00023125"/>
    </source>
</evidence>
<organism evidence="4 5">
    <name type="scientific">Streptomyces tateyamensis</name>
    <dbReference type="NCBI Taxonomy" id="565073"/>
    <lineage>
        <taxon>Bacteria</taxon>
        <taxon>Bacillati</taxon>
        <taxon>Actinomycetota</taxon>
        <taxon>Actinomycetes</taxon>
        <taxon>Kitasatosporales</taxon>
        <taxon>Streptomycetaceae</taxon>
        <taxon>Streptomyces</taxon>
    </lineage>
</organism>
<dbReference type="PANTHER" id="PTHR30461:SF2">
    <property type="entry name" value="SERINE RECOMBINASE PINE-RELATED"/>
    <property type="match status" value="1"/>
</dbReference>
<dbReference type="PROSITE" id="PS51737">
    <property type="entry name" value="RECOMBINASE_DNA_BIND"/>
    <property type="match status" value="1"/>
</dbReference>
<name>A0A2V4NE55_9ACTN</name>
<dbReference type="GO" id="GO:0000150">
    <property type="term" value="F:DNA strand exchange activity"/>
    <property type="evidence" value="ECO:0007669"/>
    <property type="project" value="InterPro"/>
</dbReference>
<keyword evidence="5" id="KW-1185">Reference proteome</keyword>
<proteinExistence type="predicted"/>
<dbReference type="Gene3D" id="3.40.50.1390">
    <property type="entry name" value="Resolvase, N-terminal catalytic domain"/>
    <property type="match status" value="1"/>
</dbReference>
<gene>
    <name evidence="4" type="ORF">C7C46_18630</name>
</gene>
<dbReference type="Gene3D" id="3.90.1750.20">
    <property type="entry name" value="Putative Large Serine Recombinase, Chain B, Domain 2"/>
    <property type="match status" value="1"/>
</dbReference>
<dbReference type="InterPro" id="IPR036162">
    <property type="entry name" value="Resolvase-like_N_sf"/>
</dbReference>
<dbReference type="PANTHER" id="PTHR30461">
    <property type="entry name" value="DNA-INVERTASE FROM LAMBDOID PROPHAGE"/>
    <property type="match status" value="1"/>
</dbReference>
<comment type="caution">
    <text evidence="4">The sequence shown here is derived from an EMBL/GenBank/DDBJ whole genome shotgun (WGS) entry which is preliminary data.</text>
</comment>
<dbReference type="InterPro" id="IPR011109">
    <property type="entry name" value="DNA_bind_recombinase_dom"/>
</dbReference>
<keyword evidence="2" id="KW-0233">DNA recombination</keyword>
<sequence>MFTTEYDGCGKCLVGVRRLSRKVDATNSPEKQETQVLDATRAVGGHIIAWADDWEVSGATDPLTRPALGPWLRGEKGPYSGIAGPAVDRIGRNQRDVLNTGYMIKDAGMLLVTYGHDGPWDLDDPVDEMRFSMEAFGAQMELRAIQRRNREETVRAREAGTPKQKNAYGYRYVRLHPAGKVERVEIDPVAAEIIRTVARRILADETGTVTCATKAARLTRAGVPTPSRHRATLYGREPEGPGVWEGRVIKRMLISEAALGFLMHKGRPVLGADGHSVRLAEPLWDRATHDALIAKTASKRNTGGRAQKGARLLSGRAFCGNCDQRLYVLGRAGGLTSQYGCNGRVRGVPASADCRPAPTMLIPECDQKVAAWFLAEYGHIQQYRKEYDPGTGHAARIADLEADRRRLRGDRAAGLYDSADDEAWFRREYARMGAEIDRLRVLPDRPAGMRWVRLDQTVGEQWLAAADDAARREMLAQYEVRVTLKPVGSPLRVHVTGVDMEALALEQAAAAEQARIDAEFAFEIAEAAADIADQMEVSADGVAEFLEDSAESLT</sequence>
<dbReference type="EMBL" id="PYBW01000061">
    <property type="protein sequence ID" value="PYC77476.1"/>
    <property type="molecule type" value="Genomic_DNA"/>
</dbReference>
<feature type="domain" description="Recombinase" evidence="3">
    <location>
        <begin position="167"/>
        <end position="302"/>
    </location>
</feature>